<protein>
    <recommendedName>
        <fullName evidence="2">HNH nuclease domain-containing protein</fullName>
    </recommendedName>
</protein>
<name>A0AB33KXL9_9ACTN</name>
<sequence>MPLDRAHILDWAKTRDDRFGNQIMLCKNHHGLHGKTISTQDLRVIKAKLAFRQCRYDQYALALLRMHAILRMPRLTLRADWVNLRVSVDPLARDGYYQFAGYEIAEDRISLSERWELTKNGRYFTWAWRESGDTLKMPTESKRYRSAA</sequence>
<dbReference type="AlphaFoldDB" id="A0AB33KXL9"/>
<accession>A0AB33KXL9</accession>
<organism evidence="1">
    <name type="scientific">Streptomyces sp. CMC78</name>
    <dbReference type="NCBI Taxonomy" id="3231512"/>
    <lineage>
        <taxon>Bacteria</taxon>
        <taxon>Bacillati</taxon>
        <taxon>Actinomycetota</taxon>
        <taxon>Actinomycetes</taxon>
        <taxon>Kitasatosporales</taxon>
        <taxon>Streptomycetaceae</taxon>
        <taxon>Streptomyces</taxon>
    </lineage>
</organism>
<proteinExistence type="predicted"/>
<reference evidence="1" key="1">
    <citation type="submission" date="2024-07" db="EMBL/GenBank/DDBJ databases">
        <title>Complete genome sequences of cellulolytic bacteria, Kitasatospora sp. CMC57 and Streptomyces sp. CMC78, isolated from Japanese agricultural soil.</title>
        <authorList>
            <person name="Hashimoto T."/>
            <person name="Ito M."/>
            <person name="Iwamoto M."/>
            <person name="Fukahori D."/>
            <person name="Shoda T."/>
            <person name="Sakoda M."/>
            <person name="Morohoshi T."/>
            <person name="Mitsuboshi M."/>
            <person name="Nishizawa T."/>
        </authorList>
    </citation>
    <scope>NUCLEOTIDE SEQUENCE</scope>
    <source>
        <strain evidence="1">CMC78</strain>
    </source>
</reference>
<evidence type="ECO:0000313" key="1">
    <source>
        <dbReference type="EMBL" id="BFP56500.1"/>
    </source>
</evidence>
<dbReference type="EMBL" id="AP035884">
    <property type="protein sequence ID" value="BFP56500.1"/>
    <property type="molecule type" value="Genomic_DNA"/>
</dbReference>
<dbReference type="KEGG" id="stcm:SCMC78_63070"/>
<evidence type="ECO:0008006" key="2">
    <source>
        <dbReference type="Google" id="ProtNLM"/>
    </source>
</evidence>
<gene>
    <name evidence="1" type="ORF">SCMC78_63070</name>
</gene>